<dbReference type="PATRIC" id="fig|1473.5.peg.3989"/>
<sequence>MSLSTQLLTMLSMITGGLSTGVMLDTFRRFSPYWKNRRIMVYVMEIGFWFTQTLLLFYILFLVNGGEIRLYIVLACLLGFSFYQAILSNSYKKLLEHGIRLALVIYRFFSRLVQIFIISPIKGILFVIYAVLVWLLKLFASVFFFILAIILKPIQWLLRGLYQLLPKKVQRFLLKIAGFYSTIKNNLRKVWNRVSWKRR</sequence>
<keyword evidence="1" id="KW-0472">Membrane</keyword>
<dbReference type="RefSeq" id="WP_050350477.1">
    <property type="nucleotide sequence ID" value="NZ_CP073011.1"/>
</dbReference>
<feature type="transmembrane region" description="Helical" evidence="1">
    <location>
        <begin position="39"/>
        <end position="62"/>
    </location>
</feature>
<dbReference type="AlphaFoldDB" id="A0A0L0QRA3"/>
<evidence type="ECO:0000313" key="3">
    <source>
        <dbReference type="Proteomes" id="UP000036780"/>
    </source>
</evidence>
<evidence type="ECO:0000313" key="2">
    <source>
        <dbReference type="EMBL" id="KNE21066.1"/>
    </source>
</evidence>
<organism evidence="2 3">
    <name type="scientific">Virgibacillus pantothenticus</name>
    <dbReference type="NCBI Taxonomy" id="1473"/>
    <lineage>
        <taxon>Bacteria</taxon>
        <taxon>Bacillati</taxon>
        <taxon>Bacillota</taxon>
        <taxon>Bacilli</taxon>
        <taxon>Bacillales</taxon>
        <taxon>Bacillaceae</taxon>
        <taxon>Virgibacillus</taxon>
    </lineage>
</organism>
<name>A0A0L0QRA3_VIRPA</name>
<keyword evidence="3" id="KW-1185">Reference proteome</keyword>
<accession>A0A0L0QRA3</accession>
<feature type="transmembrane region" description="Helical" evidence="1">
    <location>
        <begin position="138"/>
        <end position="158"/>
    </location>
</feature>
<keyword evidence="1" id="KW-1133">Transmembrane helix</keyword>
<dbReference type="EMBL" id="LGTO01000005">
    <property type="protein sequence ID" value="KNE21066.1"/>
    <property type="molecule type" value="Genomic_DNA"/>
</dbReference>
<dbReference type="NCBIfam" id="TIGR02893">
    <property type="entry name" value="spore_yabQ"/>
    <property type="match status" value="1"/>
</dbReference>
<dbReference type="Proteomes" id="UP000036780">
    <property type="component" value="Unassembled WGS sequence"/>
</dbReference>
<feature type="transmembrane region" description="Helical" evidence="1">
    <location>
        <begin position="6"/>
        <end position="27"/>
    </location>
</feature>
<feature type="transmembrane region" description="Helical" evidence="1">
    <location>
        <begin position="68"/>
        <end position="87"/>
    </location>
</feature>
<evidence type="ECO:0000256" key="1">
    <source>
        <dbReference type="SAM" id="Phobius"/>
    </source>
</evidence>
<dbReference type="OrthoDB" id="1653819at2"/>
<dbReference type="InterPro" id="IPR019074">
    <property type="entry name" value="YabQ"/>
</dbReference>
<comment type="caution">
    <text evidence="2">The sequence shown here is derived from an EMBL/GenBank/DDBJ whole genome shotgun (WGS) entry which is preliminary data.</text>
</comment>
<evidence type="ECO:0008006" key="4">
    <source>
        <dbReference type="Google" id="ProtNLM"/>
    </source>
</evidence>
<dbReference type="Pfam" id="PF09578">
    <property type="entry name" value="Spore_YabQ"/>
    <property type="match status" value="1"/>
</dbReference>
<dbReference type="GeneID" id="66868855"/>
<proteinExistence type="predicted"/>
<reference evidence="3" key="1">
    <citation type="submission" date="2015-07" db="EMBL/GenBank/DDBJ databases">
        <title>Fjat-10053 dsm26.</title>
        <authorList>
            <person name="Liu B."/>
            <person name="Wang J."/>
            <person name="Zhu Y."/>
            <person name="Liu G."/>
            <person name="Chen Q."/>
            <person name="Chen Z."/>
            <person name="Lan J."/>
            <person name="Che J."/>
            <person name="Ge C."/>
            <person name="Shi H."/>
            <person name="Pan Z."/>
            <person name="Liu X."/>
        </authorList>
    </citation>
    <scope>NUCLEOTIDE SEQUENCE [LARGE SCALE GENOMIC DNA]</scope>
    <source>
        <strain evidence="3">DSM 26</strain>
    </source>
</reference>
<feature type="transmembrane region" description="Helical" evidence="1">
    <location>
        <begin position="108"/>
        <end position="132"/>
    </location>
</feature>
<gene>
    <name evidence="2" type="ORF">AFK71_05065</name>
</gene>
<protein>
    <recommendedName>
        <fullName evidence="4">Spore cortex biosynthesis protein YabQ</fullName>
    </recommendedName>
</protein>
<keyword evidence="1" id="KW-0812">Transmembrane</keyword>